<reference evidence="1 2" key="1">
    <citation type="submission" date="2016-10" db="EMBL/GenBank/DDBJ databases">
        <title>Genome sequence of the basidiomycete white-rot fungus Trametes pubescens.</title>
        <authorList>
            <person name="Makela M.R."/>
            <person name="Granchi Z."/>
            <person name="Peng M."/>
            <person name="De Vries R.P."/>
            <person name="Grigoriev I."/>
            <person name="Riley R."/>
            <person name="Hilden K."/>
        </authorList>
    </citation>
    <scope>NUCLEOTIDE SEQUENCE [LARGE SCALE GENOMIC DNA]</scope>
    <source>
        <strain evidence="1 2">FBCC735</strain>
    </source>
</reference>
<accession>A0A1M2VD75</accession>
<protein>
    <submittedName>
        <fullName evidence="1">Uncharacterized protein</fullName>
    </submittedName>
</protein>
<evidence type="ECO:0000313" key="2">
    <source>
        <dbReference type="Proteomes" id="UP000184267"/>
    </source>
</evidence>
<dbReference type="Proteomes" id="UP000184267">
    <property type="component" value="Unassembled WGS sequence"/>
</dbReference>
<sequence length="76" mass="8673">MEDKLRMKKVKCKGCLDAFEGMLKKLGDFDGMRSVARFDPSAGARAFLDIFDHDDLCMRFSRCRRAPLGAVHNRYG</sequence>
<organism evidence="1 2">
    <name type="scientific">Trametes pubescens</name>
    <name type="common">White-rot fungus</name>
    <dbReference type="NCBI Taxonomy" id="154538"/>
    <lineage>
        <taxon>Eukaryota</taxon>
        <taxon>Fungi</taxon>
        <taxon>Dikarya</taxon>
        <taxon>Basidiomycota</taxon>
        <taxon>Agaricomycotina</taxon>
        <taxon>Agaricomycetes</taxon>
        <taxon>Polyporales</taxon>
        <taxon>Polyporaceae</taxon>
        <taxon>Trametes</taxon>
    </lineage>
</organism>
<proteinExistence type="predicted"/>
<name>A0A1M2VD75_TRAPU</name>
<gene>
    <name evidence="1" type="ORF">TRAPUB_3639</name>
</gene>
<comment type="caution">
    <text evidence="1">The sequence shown here is derived from an EMBL/GenBank/DDBJ whole genome shotgun (WGS) entry which is preliminary data.</text>
</comment>
<dbReference type="AlphaFoldDB" id="A0A1M2VD75"/>
<dbReference type="EMBL" id="MNAD01001432">
    <property type="protein sequence ID" value="OJT05552.1"/>
    <property type="molecule type" value="Genomic_DNA"/>
</dbReference>
<evidence type="ECO:0000313" key="1">
    <source>
        <dbReference type="EMBL" id="OJT05552.1"/>
    </source>
</evidence>
<keyword evidence="2" id="KW-1185">Reference proteome</keyword>